<accession>A0A3B1BE38</accession>
<dbReference type="NCBIfam" id="TIGR00608">
    <property type="entry name" value="radc"/>
    <property type="match status" value="1"/>
</dbReference>
<dbReference type="PROSITE" id="PS50249">
    <property type="entry name" value="MPN"/>
    <property type="match status" value="1"/>
</dbReference>
<evidence type="ECO:0000256" key="4">
    <source>
        <dbReference type="ARBA" id="ARBA00022833"/>
    </source>
</evidence>
<dbReference type="EMBL" id="UOGC01000027">
    <property type="protein sequence ID" value="VAX16379.1"/>
    <property type="molecule type" value="Genomic_DNA"/>
</dbReference>
<protein>
    <submittedName>
        <fullName evidence="7">UPF0758 family protein</fullName>
    </submittedName>
</protein>
<keyword evidence="5" id="KW-0482">Metalloprotease</keyword>
<dbReference type="InterPro" id="IPR046778">
    <property type="entry name" value="UPF0758_N"/>
</dbReference>
<reference evidence="7" key="1">
    <citation type="submission" date="2018-06" db="EMBL/GenBank/DDBJ databases">
        <authorList>
            <person name="Zhirakovskaya E."/>
        </authorList>
    </citation>
    <scope>NUCLEOTIDE SEQUENCE</scope>
</reference>
<organism evidence="7">
    <name type="scientific">hydrothermal vent metagenome</name>
    <dbReference type="NCBI Taxonomy" id="652676"/>
    <lineage>
        <taxon>unclassified sequences</taxon>
        <taxon>metagenomes</taxon>
        <taxon>ecological metagenomes</taxon>
    </lineage>
</organism>
<dbReference type="PANTHER" id="PTHR30471">
    <property type="entry name" value="DNA REPAIR PROTEIN RADC"/>
    <property type="match status" value="1"/>
</dbReference>
<feature type="domain" description="MPN" evidence="6">
    <location>
        <begin position="104"/>
        <end position="226"/>
    </location>
</feature>
<dbReference type="Pfam" id="PF04002">
    <property type="entry name" value="RadC"/>
    <property type="match status" value="1"/>
</dbReference>
<keyword evidence="1" id="KW-0645">Protease</keyword>
<dbReference type="GO" id="GO:0006508">
    <property type="term" value="P:proteolysis"/>
    <property type="evidence" value="ECO:0007669"/>
    <property type="project" value="UniProtKB-KW"/>
</dbReference>
<name>A0A3B1BE38_9ZZZZ</name>
<dbReference type="GO" id="GO:0046872">
    <property type="term" value="F:metal ion binding"/>
    <property type="evidence" value="ECO:0007669"/>
    <property type="project" value="UniProtKB-KW"/>
</dbReference>
<evidence type="ECO:0000256" key="5">
    <source>
        <dbReference type="ARBA" id="ARBA00023049"/>
    </source>
</evidence>
<keyword evidence="2" id="KW-0479">Metal-binding</keyword>
<dbReference type="NCBIfam" id="NF000642">
    <property type="entry name" value="PRK00024.1"/>
    <property type="match status" value="1"/>
</dbReference>
<dbReference type="InterPro" id="IPR025657">
    <property type="entry name" value="RadC_JAB"/>
</dbReference>
<evidence type="ECO:0000256" key="3">
    <source>
        <dbReference type="ARBA" id="ARBA00022801"/>
    </source>
</evidence>
<evidence type="ECO:0000256" key="1">
    <source>
        <dbReference type="ARBA" id="ARBA00022670"/>
    </source>
</evidence>
<dbReference type="Pfam" id="PF20582">
    <property type="entry name" value="UPF0758_N"/>
    <property type="match status" value="1"/>
</dbReference>
<keyword evidence="4" id="KW-0862">Zinc</keyword>
<keyword evidence="3" id="KW-0378">Hydrolase</keyword>
<dbReference type="InterPro" id="IPR037518">
    <property type="entry name" value="MPN"/>
</dbReference>
<sequence length="246" mass="28082">MTTKKTAEGHRKRLREKFLEFGLDKFTDDEIVELLLTLGTPRKDCKQTARAAMKKFGSLAVVLEANAKELQKIEGIGPANIFGIRLIHSIARKFLRERMLHHEYLNSFTEALEYFIHALRDQKNESFHVLYLNSQNAILGEEKLSAGSPSSVTLSPRHVIEKAFLHGATTLVLAHNHPGGSAKPSAEDIALTRELIFAARLLDLCVRDHLIISSKGYYSFRNEGYIKKFDDEFEKFYKKLLKEHKK</sequence>
<gene>
    <name evidence="7" type="ORF">MNBD_NITROSPINAE01-1571</name>
</gene>
<dbReference type="SUPFAM" id="SSF47781">
    <property type="entry name" value="RuvA domain 2-like"/>
    <property type="match status" value="1"/>
</dbReference>
<evidence type="ECO:0000256" key="2">
    <source>
        <dbReference type="ARBA" id="ARBA00022723"/>
    </source>
</evidence>
<dbReference type="GO" id="GO:0008237">
    <property type="term" value="F:metallopeptidase activity"/>
    <property type="evidence" value="ECO:0007669"/>
    <property type="project" value="UniProtKB-KW"/>
</dbReference>
<dbReference type="AlphaFoldDB" id="A0A3B1BE38"/>
<dbReference type="Gene3D" id="1.10.150.20">
    <property type="entry name" value="5' to 3' exonuclease, C-terminal subdomain"/>
    <property type="match status" value="1"/>
</dbReference>
<evidence type="ECO:0000259" key="6">
    <source>
        <dbReference type="PROSITE" id="PS50249"/>
    </source>
</evidence>
<dbReference type="Gene3D" id="3.40.140.10">
    <property type="entry name" value="Cytidine Deaminase, domain 2"/>
    <property type="match status" value="1"/>
</dbReference>
<proteinExistence type="predicted"/>
<evidence type="ECO:0000313" key="7">
    <source>
        <dbReference type="EMBL" id="VAX16379.1"/>
    </source>
</evidence>
<dbReference type="CDD" id="cd08071">
    <property type="entry name" value="MPN_DUF2466"/>
    <property type="match status" value="1"/>
</dbReference>
<dbReference type="PANTHER" id="PTHR30471:SF3">
    <property type="entry name" value="UPF0758 PROTEIN YEES-RELATED"/>
    <property type="match status" value="1"/>
</dbReference>
<dbReference type="InterPro" id="IPR001405">
    <property type="entry name" value="UPF0758"/>
</dbReference>
<dbReference type="InterPro" id="IPR010994">
    <property type="entry name" value="RuvA_2-like"/>
</dbReference>